<proteinExistence type="predicted"/>
<protein>
    <submittedName>
        <fullName evidence="5">Zf-MYND multi-domain protein</fullName>
    </submittedName>
</protein>
<sequence>MIDSEEPLDLYDIGVLMTYERNTTEPQLRHTKLREVAFPGNQPKTVALSNPIDQGWNKNACTWIIVEKENPRNPSAPDLPQDFLQEDKRAGNILSDEQLETLFHQARNHDGCYKAISLLQLFFGLFPDDTKLRVRHAPLNKQPGESYITTVNRRVIIEEAFREPKLTIAIVSLPESTLQVSGHQPELPHAVVGFSPHDSATVKTFFDLSSMQFGDLGRGPGPKGKQLFALDTPEEFAIRFSHLAKGADPSQSQRNLAISGTPFDDWLEKVAIRVKKRWDNRDKERWCGHCGAPNPVSRCSGCGQAYYCGKQHQKLAWGFHRGYCAKA</sequence>
<evidence type="ECO:0000313" key="5">
    <source>
        <dbReference type="EMBL" id="CAE7201038.1"/>
    </source>
</evidence>
<dbReference type="PROSITE" id="PS01360">
    <property type="entry name" value="ZF_MYND_1"/>
    <property type="match status" value="1"/>
</dbReference>
<evidence type="ECO:0000256" key="3">
    <source>
        <dbReference type="ARBA" id="ARBA00022833"/>
    </source>
</evidence>
<keyword evidence="3" id="KW-0862">Zinc</keyword>
<feature type="domain" description="MYND-type" evidence="4">
    <location>
        <begin position="287"/>
        <end position="324"/>
    </location>
</feature>
<evidence type="ECO:0000256" key="2">
    <source>
        <dbReference type="ARBA" id="ARBA00022771"/>
    </source>
</evidence>
<evidence type="ECO:0000313" key="6">
    <source>
        <dbReference type="Proteomes" id="UP000472372"/>
    </source>
</evidence>
<dbReference type="SUPFAM" id="SSF144232">
    <property type="entry name" value="HIT/MYND zinc finger-like"/>
    <property type="match status" value="1"/>
</dbReference>
<dbReference type="Pfam" id="PF01753">
    <property type="entry name" value="zf-MYND"/>
    <property type="match status" value="1"/>
</dbReference>
<evidence type="ECO:0000256" key="1">
    <source>
        <dbReference type="ARBA" id="ARBA00022723"/>
    </source>
</evidence>
<evidence type="ECO:0000259" key="4">
    <source>
        <dbReference type="PROSITE" id="PS50865"/>
    </source>
</evidence>
<reference evidence="5" key="1">
    <citation type="submission" date="2021-02" db="EMBL/GenBank/DDBJ databases">
        <authorList>
            <person name="Syme A R."/>
            <person name="Syme A R."/>
            <person name="Moolhuijzen P."/>
        </authorList>
    </citation>
    <scope>NUCLEOTIDE SEQUENCE</scope>
    <source>
        <strain evidence="5">W1-1</strain>
    </source>
</reference>
<organism evidence="5 6">
    <name type="scientific">Pyrenophora teres f. teres</name>
    <dbReference type="NCBI Taxonomy" id="97479"/>
    <lineage>
        <taxon>Eukaryota</taxon>
        <taxon>Fungi</taxon>
        <taxon>Dikarya</taxon>
        <taxon>Ascomycota</taxon>
        <taxon>Pezizomycotina</taxon>
        <taxon>Dothideomycetes</taxon>
        <taxon>Pleosporomycetidae</taxon>
        <taxon>Pleosporales</taxon>
        <taxon>Pleosporineae</taxon>
        <taxon>Pleosporaceae</taxon>
        <taxon>Pyrenophora</taxon>
    </lineage>
</organism>
<dbReference type="PROSITE" id="PS50865">
    <property type="entry name" value="ZF_MYND_2"/>
    <property type="match status" value="1"/>
</dbReference>
<name>A0A6S6WAV5_9PLEO</name>
<accession>A0A6S6WAV5</accession>
<dbReference type="Proteomes" id="UP000472372">
    <property type="component" value="Chromosome 8"/>
</dbReference>
<dbReference type="AlphaFoldDB" id="A0A6S6WAV5"/>
<gene>
    <name evidence="5" type="ORF">PTTW11_08772</name>
</gene>
<dbReference type="GO" id="GO:0008270">
    <property type="term" value="F:zinc ion binding"/>
    <property type="evidence" value="ECO:0007669"/>
    <property type="project" value="UniProtKB-KW"/>
</dbReference>
<dbReference type="InterPro" id="IPR002893">
    <property type="entry name" value="Znf_MYND"/>
</dbReference>
<keyword evidence="1" id="KW-0479">Metal-binding</keyword>
<dbReference type="EMBL" id="HG992984">
    <property type="protein sequence ID" value="CAE7201038.1"/>
    <property type="molecule type" value="Genomic_DNA"/>
</dbReference>
<dbReference type="Gene3D" id="6.10.140.2220">
    <property type="match status" value="1"/>
</dbReference>
<keyword evidence="2" id="KW-0863">Zinc-finger</keyword>